<evidence type="ECO:0000313" key="1">
    <source>
        <dbReference type="EMBL" id="DAF49784.1"/>
    </source>
</evidence>
<proteinExistence type="predicted"/>
<dbReference type="EMBL" id="BK032588">
    <property type="protein sequence ID" value="DAF49784.1"/>
    <property type="molecule type" value="Genomic_DNA"/>
</dbReference>
<organism evidence="1">
    <name type="scientific">Myoviridae sp. ctyhJ29</name>
    <dbReference type="NCBI Taxonomy" id="2827719"/>
    <lineage>
        <taxon>Viruses</taxon>
        <taxon>Duplodnaviria</taxon>
        <taxon>Heunggongvirae</taxon>
        <taxon>Uroviricota</taxon>
        <taxon>Caudoviricetes</taxon>
    </lineage>
</organism>
<name>A0A8S5SFU1_9CAUD</name>
<sequence>MTSAVRAALSKGRNVGNQAVASVASNSIAQRAAEEGAALKRTAGKAIGINGLFGVWQGVDEYQAARENGDGLISSVGQGAFEGVLGMYPWLWVGYHGLKDGPRLAVEGMAAADTWRRNLARSNSNEAFVNAQFEDTQQVHTMRQAGMAIAQRSRYNTQVAMMGNEASYMMK</sequence>
<reference evidence="1" key="1">
    <citation type="journal article" date="2021" name="Proc. Natl. Acad. Sci. U.S.A.">
        <title>A Catalog of Tens of Thousands of Viruses from Human Metagenomes Reveals Hidden Associations with Chronic Diseases.</title>
        <authorList>
            <person name="Tisza M.J."/>
            <person name="Buck C.B."/>
        </authorList>
    </citation>
    <scope>NUCLEOTIDE SEQUENCE</scope>
    <source>
        <strain evidence="1">CtyhJ29</strain>
    </source>
</reference>
<accession>A0A8S5SFU1</accession>
<protein>
    <submittedName>
        <fullName evidence="1">Uncharacterized protein</fullName>
    </submittedName>
</protein>